<organism evidence="1 2">
    <name type="scientific">Paragemmobacter kunshanensis</name>
    <dbReference type="NCBI Taxonomy" id="2583234"/>
    <lineage>
        <taxon>Bacteria</taxon>
        <taxon>Pseudomonadati</taxon>
        <taxon>Pseudomonadota</taxon>
        <taxon>Alphaproteobacteria</taxon>
        <taxon>Rhodobacterales</taxon>
        <taxon>Paracoccaceae</taxon>
        <taxon>Paragemmobacter</taxon>
    </lineage>
</organism>
<comment type="caution">
    <text evidence="1">The sequence shown here is derived from an EMBL/GenBank/DDBJ whole genome shotgun (WGS) entry which is preliminary data.</text>
</comment>
<evidence type="ECO:0000313" key="2">
    <source>
        <dbReference type="Proteomes" id="UP000474758"/>
    </source>
</evidence>
<keyword evidence="2" id="KW-1185">Reference proteome</keyword>
<dbReference type="EMBL" id="JAALFE010000010">
    <property type="protein sequence ID" value="NGQ91485.1"/>
    <property type="molecule type" value="Genomic_DNA"/>
</dbReference>
<proteinExistence type="predicted"/>
<dbReference type="RefSeq" id="WP_165050083.1">
    <property type="nucleotide sequence ID" value="NZ_JAALFE010000010.1"/>
</dbReference>
<evidence type="ECO:0000313" key="1">
    <source>
        <dbReference type="EMBL" id="NGQ91485.1"/>
    </source>
</evidence>
<dbReference type="Proteomes" id="UP000474758">
    <property type="component" value="Unassembled WGS sequence"/>
</dbReference>
<protein>
    <recommendedName>
        <fullName evidence="3">DUF968 domain-containing protein</fullName>
    </recommendedName>
</protein>
<reference evidence="1 2" key="1">
    <citation type="submission" date="2020-02" db="EMBL/GenBank/DDBJ databases">
        <title>Rhodobacter translucens sp. nov., a novel bacterium isolated from activated sludge.</title>
        <authorList>
            <person name="Liu J."/>
        </authorList>
    </citation>
    <scope>NUCLEOTIDE SEQUENCE [LARGE SCALE GENOMIC DNA]</scope>
    <source>
        <strain evidence="1 2">HX-7-19</strain>
    </source>
</reference>
<sequence length="109" mass="12049">MNLAQKPPLGLKEPKPVNGTAACKRHMAAVAALPCLVCGVHGVEVHHEGNPRSDMRVLPLCPRHHRREYGPGAYHYSPRAFYEEHGDSKFLLAKVADMLAGELTKWSRA</sequence>
<dbReference type="AlphaFoldDB" id="A0A6M1U5C4"/>
<accession>A0A6M1U5C4</accession>
<name>A0A6M1U5C4_9RHOB</name>
<gene>
    <name evidence="1" type="ORF">G5V65_11310</name>
</gene>
<evidence type="ECO:0008006" key="3">
    <source>
        <dbReference type="Google" id="ProtNLM"/>
    </source>
</evidence>
<dbReference type="Gene3D" id="3.30.40.190">
    <property type="match status" value="1"/>
</dbReference>